<evidence type="ECO:0000256" key="1">
    <source>
        <dbReference type="SAM" id="MobiDB-lite"/>
    </source>
</evidence>
<sequence length="102" mass="11209">MLCLLRSSIDPPRSPARSQSPEARASRVARLRMQTSKHAACAHRPAPGKRCVHPWSLGCAAINYAARRDAMWAASFFCWLNGESTTASQASQAYSNRPHLLS</sequence>
<organism evidence="2 3">
    <name type="scientific">Zizania palustris</name>
    <name type="common">Northern wild rice</name>
    <dbReference type="NCBI Taxonomy" id="103762"/>
    <lineage>
        <taxon>Eukaryota</taxon>
        <taxon>Viridiplantae</taxon>
        <taxon>Streptophyta</taxon>
        <taxon>Embryophyta</taxon>
        <taxon>Tracheophyta</taxon>
        <taxon>Spermatophyta</taxon>
        <taxon>Magnoliopsida</taxon>
        <taxon>Liliopsida</taxon>
        <taxon>Poales</taxon>
        <taxon>Poaceae</taxon>
        <taxon>BOP clade</taxon>
        <taxon>Oryzoideae</taxon>
        <taxon>Oryzeae</taxon>
        <taxon>Zizaniinae</taxon>
        <taxon>Zizania</taxon>
    </lineage>
</organism>
<accession>A0A8J5RP65</accession>
<reference evidence="2" key="2">
    <citation type="submission" date="2021-02" db="EMBL/GenBank/DDBJ databases">
        <authorList>
            <person name="Kimball J.A."/>
            <person name="Haas M.W."/>
            <person name="Macchietto M."/>
            <person name="Kono T."/>
            <person name="Duquette J."/>
            <person name="Shao M."/>
        </authorList>
    </citation>
    <scope>NUCLEOTIDE SEQUENCE</scope>
    <source>
        <tissue evidence="2">Fresh leaf tissue</tissue>
    </source>
</reference>
<name>A0A8J5RP65_ZIZPA</name>
<reference evidence="2" key="1">
    <citation type="journal article" date="2021" name="bioRxiv">
        <title>Whole Genome Assembly and Annotation of Northern Wild Rice, Zizania palustris L., Supports a Whole Genome Duplication in the Zizania Genus.</title>
        <authorList>
            <person name="Haas M."/>
            <person name="Kono T."/>
            <person name="Macchietto M."/>
            <person name="Millas R."/>
            <person name="McGilp L."/>
            <person name="Shao M."/>
            <person name="Duquette J."/>
            <person name="Hirsch C.N."/>
            <person name="Kimball J."/>
        </authorList>
    </citation>
    <scope>NUCLEOTIDE SEQUENCE</scope>
    <source>
        <tissue evidence="2">Fresh leaf tissue</tissue>
    </source>
</reference>
<comment type="caution">
    <text evidence="2">The sequence shown here is derived from an EMBL/GenBank/DDBJ whole genome shotgun (WGS) entry which is preliminary data.</text>
</comment>
<proteinExistence type="predicted"/>
<gene>
    <name evidence="2" type="ORF">GUJ93_ZPchr0009g597</name>
</gene>
<dbReference type="Proteomes" id="UP000729402">
    <property type="component" value="Unassembled WGS sequence"/>
</dbReference>
<dbReference type="AlphaFoldDB" id="A0A8J5RP65"/>
<keyword evidence="3" id="KW-1185">Reference proteome</keyword>
<evidence type="ECO:0000313" key="3">
    <source>
        <dbReference type="Proteomes" id="UP000729402"/>
    </source>
</evidence>
<protein>
    <submittedName>
        <fullName evidence="2">Uncharacterized protein</fullName>
    </submittedName>
</protein>
<dbReference type="EMBL" id="JAAALK010000289">
    <property type="protein sequence ID" value="KAG8049934.1"/>
    <property type="molecule type" value="Genomic_DNA"/>
</dbReference>
<feature type="region of interest" description="Disordered" evidence="1">
    <location>
        <begin position="1"/>
        <end position="25"/>
    </location>
</feature>
<evidence type="ECO:0000313" key="2">
    <source>
        <dbReference type="EMBL" id="KAG8049934.1"/>
    </source>
</evidence>